<dbReference type="Proteomes" id="UP000215459">
    <property type="component" value="Unassembled WGS sequence"/>
</dbReference>
<keyword evidence="7" id="KW-1185">Reference proteome</keyword>
<evidence type="ECO:0000256" key="4">
    <source>
        <dbReference type="ARBA" id="ARBA00023235"/>
    </source>
</evidence>
<dbReference type="SUPFAM" id="SSF63965">
    <property type="entry name" value="Precorrin-8X methylmutase CbiC/CobH"/>
    <property type="match status" value="1"/>
</dbReference>
<dbReference type="GO" id="GO:0016993">
    <property type="term" value="F:precorrin-8X methylmutase activity"/>
    <property type="evidence" value="ECO:0007669"/>
    <property type="project" value="InterPro"/>
</dbReference>
<protein>
    <submittedName>
        <fullName evidence="6">Precorrin-8X methylmutase</fullName>
    </submittedName>
</protein>
<dbReference type="GO" id="GO:0009236">
    <property type="term" value="P:cobalamin biosynthetic process"/>
    <property type="evidence" value="ECO:0007669"/>
    <property type="project" value="UniProtKB-UniPathway"/>
</dbReference>
<dbReference type="AlphaFoldDB" id="A0A235B9Y0"/>
<reference evidence="6 7" key="1">
    <citation type="submission" date="2017-07" db="EMBL/GenBank/DDBJ databases">
        <title>The genome sequence of Paludifilum halophilum highlights mechanisms for microbial adaptation to high salt environemnts.</title>
        <authorList>
            <person name="Belbahri L."/>
        </authorList>
    </citation>
    <scope>NUCLEOTIDE SEQUENCE [LARGE SCALE GENOMIC DNA]</scope>
    <source>
        <strain evidence="6 7">DSM 102817</strain>
    </source>
</reference>
<keyword evidence="3" id="KW-0169">Cobalamin biosynthesis</keyword>
<evidence type="ECO:0000256" key="3">
    <source>
        <dbReference type="ARBA" id="ARBA00022573"/>
    </source>
</evidence>
<comment type="caution">
    <text evidence="6">The sequence shown here is derived from an EMBL/GenBank/DDBJ whole genome shotgun (WGS) entry which is preliminary data.</text>
</comment>
<dbReference type="OrthoDB" id="9780708at2"/>
<dbReference type="Pfam" id="PF02570">
    <property type="entry name" value="CbiC"/>
    <property type="match status" value="1"/>
</dbReference>
<gene>
    <name evidence="6" type="ORF">CHM34_03165</name>
</gene>
<dbReference type="PANTHER" id="PTHR43588">
    <property type="entry name" value="COBALT-PRECORRIN-8 METHYLMUTASE"/>
    <property type="match status" value="1"/>
</dbReference>
<evidence type="ECO:0000313" key="6">
    <source>
        <dbReference type="EMBL" id="OYD08809.1"/>
    </source>
</evidence>
<evidence type="ECO:0000313" key="7">
    <source>
        <dbReference type="Proteomes" id="UP000215459"/>
    </source>
</evidence>
<organism evidence="6 7">
    <name type="scientific">Paludifilum halophilum</name>
    <dbReference type="NCBI Taxonomy" id="1642702"/>
    <lineage>
        <taxon>Bacteria</taxon>
        <taxon>Bacillati</taxon>
        <taxon>Bacillota</taxon>
        <taxon>Bacilli</taxon>
        <taxon>Bacillales</taxon>
        <taxon>Thermoactinomycetaceae</taxon>
        <taxon>Paludifilum</taxon>
    </lineage>
</organism>
<dbReference type="PANTHER" id="PTHR43588:SF1">
    <property type="entry name" value="COBALT-PRECORRIN-8 METHYLMUTASE"/>
    <property type="match status" value="1"/>
</dbReference>
<dbReference type="InterPro" id="IPR036588">
    <property type="entry name" value="CobH/CbiC_sf"/>
</dbReference>
<feature type="domain" description="Cobalamin biosynthesis precorrin-8X methylmutase CobH/CbiC" evidence="5">
    <location>
        <begin position="13"/>
        <end position="209"/>
    </location>
</feature>
<dbReference type="InterPro" id="IPR003722">
    <property type="entry name" value="Cbl_synth_CobH/CbiC"/>
</dbReference>
<comment type="similarity">
    <text evidence="2">Belongs to the CobH/CbiC family.</text>
</comment>
<dbReference type="Gene3D" id="3.40.50.10230">
    <property type="entry name" value="Cobalamin biosynthesis CobH/CbiC, precorrin-8X methylmutase"/>
    <property type="match status" value="1"/>
</dbReference>
<name>A0A235B9Y0_9BACL</name>
<keyword evidence="4" id="KW-0413">Isomerase</keyword>
<accession>A0A235B9Y0</accession>
<dbReference type="EMBL" id="NOWF01000002">
    <property type="protein sequence ID" value="OYD08809.1"/>
    <property type="molecule type" value="Genomic_DNA"/>
</dbReference>
<evidence type="ECO:0000259" key="5">
    <source>
        <dbReference type="Pfam" id="PF02570"/>
    </source>
</evidence>
<dbReference type="UniPathway" id="UPA00148"/>
<sequence length="216" mass="23692">MKERFRPILKPDDIYQRSFSMIEEEIGEHTFTEKQWPVVRRVIHATADFELGKSLLFHPKAVDAGRRAIGEGKGVVVDVRMVQAGVENERLLRWGNRITCRIGEEKAGKIARREGITRSMAAMRLAAGAAQGAVVVVGNAPTALIELVRLVREDRLRPALIVGLPVGFVSVTESKEMLWSLREIPTITNRGRKGGSSAASAVVNALASMVDSPAVR</sequence>
<evidence type="ECO:0000256" key="1">
    <source>
        <dbReference type="ARBA" id="ARBA00004953"/>
    </source>
</evidence>
<comment type="pathway">
    <text evidence="1">Cofactor biosynthesis; adenosylcobalamin biosynthesis.</text>
</comment>
<proteinExistence type="inferred from homology"/>
<dbReference type="RefSeq" id="WP_094263157.1">
    <property type="nucleotide sequence ID" value="NZ_NOWF01000002.1"/>
</dbReference>
<evidence type="ECO:0000256" key="2">
    <source>
        <dbReference type="ARBA" id="ARBA00009774"/>
    </source>
</evidence>